<dbReference type="Proteomes" id="UP000182350">
    <property type="component" value="Unassembled WGS sequence"/>
</dbReference>
<organism evidence="2 3">
    <name type="scientific">Marinospirillum alkaliphilum DSM 21637</name>
    <dbReference type="NCBI Taxonomy" id="1122209"/>
    <lineage>
        <taxon>Bacteria</taxon>
        <taxon>Pseudomonadati</taxon>
        <taxon>Pseudomonadota</taxon>
        <taxon>Gammaproteobacteria</taxon>
        <taxon>Oceanospirillales</taxon>
        <taxon>Oceanospirillaceae</taxon>
        <taxon>Marinospirillum</taxon>
    </lineage>
</organism>
<dbReference type="STRING" id="1122209.SAMN02745752_02557"/>
<dbReference type="AlphaFoldDB" id="A0A1K1Z7M0"/>
<accession>A0A1K1Z7M0</accession>
<evidence type="ECO:0000313" key="2">
    <source>
        <dbReference type="EMBL" id="SFX69541.1"/>
    </source>
</evidence>
<gene>
    <name evidence="2" type="ORF">SAMN02745752_02557</name>
</gene>
<dbReference type="RefSeq" id="WP_072326888.1">
    <property type="nucleotide sequence ID" value="NZ_FPJW01000010.1"/>
</dbReference>
<feature type="region of interest" description="Disordered" evidence="1">
    <location>
        <begin position="37"/>
        <end position="67"/>
    </location>
</feature>
<reference evidence="2 3" key="1">
    <citation type="submission" date="2016-11" db="EMBL/GenBank/DDBJ databases">
        <authorList>
            <person name="Jaros S."/>
            <person name="Januszkiewicz K."/>
            <person name="Wedrychowicz H."/>
        </authorList>
    </citation>
    <scope>NUCLEOTIDE SEQUENCE [LARGE SCALE GENOMIC DNA]</scope>
    <source>
        <strain evidence="2 3">DSM 21637</strain>
    </source>
</reference>
<evidence type="ECO:0000256" key="1">
    <source>
        <dbReference type="SAM" id="MobiDB-lite"/>
    </source>
</evidence>
<sequence length="67" mass="7669">MKLKQIPVLVLAGLMLSGVVLTGCAGIDQAERERRAAYEQSREQERIDRIQRETDAATRRLDEQTKR</sequence>
<dbReference type="PROSITE" id="PS51257">
    <property type="entry name" value="PROKAR_LIPOPROTEIN"/>
    <property type="match status" value="1"/>
</dbReference>
<evidence type="ECO:0000313" key="3">
    <source>
        <dbReference type="Proteomes" id="UP000182350"/>
    </source>
</evidence>
<proteinExistence type="predicted"/>
<keyword evidence="3" id="KW-1185">Reference proteome</keyword>
<name>A0A1K1Z7M0_9GAMM</name>
<dbReference type="EMBL" id="FPJW01000010">
    <property type="protein sequence ID" value="SFX69541.1"/>
    <property type="molecule type" value="Genomic_DNA"/>
</dbReference>
<protein>
    <submittedName>
        <fullName evidence="2">Uncharacterized protein</fullName>
    </submittedName>
</protein>